<comment type="function">
    <text evidence="2">May be involved in the metabolism of insect hormones and in the breakdown of synthetic insecticides.</text>
</comment>
<evidence type="ECO:0000256" key="14">
    <source>
        <dbReference type="PIRSR" id="PIRSR602403-1"/>
    </source>
</evidence>
<keyword evidence="6 14" id="KW-0349">Heme</keyword>
<comment type="similarity">
    <text evidence="5 15">Belongs to the cytochrome P450 family.</text>
</comment>
<dbReference type="PRINTS" id="PR00465">
    <property type="entry name" value="EP450IV"/>
</dbReference>
<dbReference type="PANTHER" id="PTHR24292:SF104">
    <property type="entry name" value="CYTOCHROME P450 308A1-RELATED"/>
    <property type="match status" value="1"/>
</dbReference>
<dbReference type="EMBL" id="LJIJ01000588">
    <property type="protein sequence ID" value="ODM96045.1"/>
    <property type="molecule type" value="Genomic_DNA"/>
</dbReference>
<dbReference type="PANTHER" id="PTHR24292">
    <property type="entry name" value="CYTOCHROME P450"/>
    <property type="match status" value="1"/>
</dbReference>
<keyword evidence="7 14" id="KW-0479">Metal-binding</keyword>
<dbReference type="Gene3D" id="1.10.630.10">
    <property type="entry name" value="Cytochrome P450"/>
    <property type="match status" value="1"/>
</dbReference>
<evidence type="ECO:0000256" key="3">
    <source>
        <dbReference type="ARBA" id="ARBA00004174"/>
    </source>
</evidence>
<dbReference type="PROSITE" id="PS00086">
    <property type="entry name" value="CYTOCHROME_P450"/>
    <property type="match status" value="1"/>
</dbReference>
<dbReference type="OrthoDB" id="2789670at2759"/>
<comment type="subcellular location">
    <subcellularLocation>
        <location evidence="4">Endoplasmic reticulum membrane</location>
        <topology evidence="4">Peripheral membrane protein</topology>
    </subcellularLocation>
    <subcellularLocation>
        <location evidence="3">Microsome membrane</location>
        <topology evidence="3">Peripheral membrane protein</topology>
    </subcellularLocation>
</comment>
<comment type="caution">
    <text evidence="16">The sequence shown here is derived from an EMBL/GenBank/DDBJ whole genome shotgun (WGS) entry which is preliminary data.</text>
</comment>
<dbReference type="AlphaFoldDB" id="A0A1D2MTM1"/>
<dbReference type="GO" id="GO:0020037">
    <property type="term" value="F:heme binding"/>
    <property type="evidence" value="ECO:0007669"/>
    <property type="project" value="InterPro"/>
</dbReference>
<keyword evidence="8" id="KW-0256">Endoplasmic reticulum</keyword>
<evidence type="ECO:0000256" key="6">
    <source>
        <dbReference type="ARBA" id="ARBA00022617"/>
    </source>
</evidence>
<gene>
    <name evidence="16" type="ORF">Ocin01_10631</name>
</gene>
<dbReference type="InterPro" id="IPR001128">
    <property type="entry name" value="Cyt_P450"/>
</dbReference>
<evidence type="ECO:0000256" key="9">
    <source>
        <dbReference type="ARBA" id="ARBA00022848"/>
    </source>
</evidence>
<dbReference type="GO" id="GO:0005789">
    <property type="term" value="C:endoplasmic reticulum membrane"/>
    <property type="evidence" value="ECO:0007669"/>
    <property type="project" value="UniProtKB-SubCell"/>
</dbReference>
<accession>A0A1D2MTM1</accession>
<feature type="binding site" description="axial binding residue" evidence="14">
    <location>
        <position position="219"/>
    </location>
    <ligand>
        <name>heme</name>
        <dbReference type="ChEBI" id="CHEBI:30413"/>
    </ligand>
    <ligandPart>
        <name>Fe</name>
        <dbReference type="ChEBI" id="CHEBI:18248"/>
    </ligandPart>
</feature>
<keyword evidence="13" id="KW-0472">Membrane</keyword>
<dbReference type="Pfam" id="PF00067">
    <property type="entry name" value="p450"/>
    <property type="match status" value="1"/>
</dbReference>
<evidence type="ECO:0000256" key="8">
    <source>
        <dbReference type="ARBA" id="ARBA00022824"/>
    </source>
</evidence>
<evidence type="ECO:0000256" key="2">
    <source>
        <dbReference type="ARBA" id="ARBA00003690"/>
    </source>
</evidence>
<evidence type="ECO:0000256" key="12">
    <source>
        <dbReference type="ARBA" id="ARBA00023033"/>
    </source>
</evidence>
<evidence type="ECO:0000256" key="1">
    <source>
        <dbReference type="ARBA" id="ARBA00001971"/>
    </source>
</evidence>
<evidence type="ECO:0000256" key="10">
    <source>
        <dbReference type="ARBA" id="ARBA00023002"/>
    </source>
</evidence>
<keyword evidence="11 14" id="KW-0408">Iron</keyword>
<evidence type="ECO:0000256" key="7">
    <source>
        <dbReference type="ARBA" id="ARBA00022723"/>
    </source>
</evidence>
<dbReference type="GO" id="GO:0016705">
    <property type="term" value="F:oxidoreductase activity, acting on paired donors, with incorporation or reduction of molecular oxygen"/>
    <property type="evidence" value="ECO:0007669"/>
    <property type="project" value="InterPro"/>
</dbReference>
<dbReference type="SUPFAM" id="SSF48264">
    <property type="entry name" value="Cytochrome P450"/>
    <property type="match status" value="1"/>
</dbReference>
<protein>
    <submittedName>
        <fullName evidence="16">Cytochrome P450 3A21</fullName>
    </submittedName>
</protein>
<organism evidence="16 17">
    <name type="scientific">Orchesella cincta</name>
    <name type="common">Springtail</name>
    <name type="synonym">Podura cincta</name>
    <dbReference type="NCBI Taxonomy" id="48709"/>
    <lineage>
        <taxon>Eukaryota</taxon>
        <taxon>Metazoa</taxon>
        <taxon>Ecdysozoa</taxon>
        <taxon>Arthropoda</taxon>
        <taxon>Hexapoda</taxon>
        <taxon>Collembola</taxon>
        <taxon>Entomobryomorpha</taxon>
        <taxon>Entomobryoidea</taxon>
        <taxon>Orchesellidae</taxon>
        <taxon>Orchesellinae</taxon>
        <taxon>Orchesella</taxon>
    </lineage>
</organism>
<keyword evidence="17" id="KW-1185">Reference proteome</keyword>
<dbReference type="PRINTS" id="PR00385">
    <property type="entry name" value="P450"/>
</dbReference>
<proteinExistence type="inferred from homology"/>
<sequence length="229" mass="26035">MISFPFLSRFAPAFNDAPTKLIESTFRQIISSRKKQQNSKDFLDVLVDLWGRVNTKEFKDLGISETTIIAQAINFFLGGYETSSTTLSHLLLALADNPACQEKMHGEIMSVLKRQGNAEINHDTIHESNIPFIQACIYESLRLAPPLLRPERICTKDWSHKGYSIRKGTHIMLASWAANRNPEVYPDPEAFKPERFLPENKKTLEAFAFSSFGFGPRNCIGMRFAYENV</sequence>
<evidence type="ECO:0000256" key="5">
    <source>
        <dbReference type="ARBA" id="ARBA00010617"/>
    </source>
</evidence>
<dbReference type="GO" id="GO:0005506">
    <property type="term" value="F:iron ion binding"/>
    <property type="evidence" value="ECO:0007669"/>
    <property type="project" value="InterPro"/>
</dbReference>
<dbReference type="InterPro" id="IPR036396">
    <property type="entry name" value="Cyt_P450_sf"/>
</dbReference>
<keyword evidence="10 15" id="KW-0560">Oxidoreductase</keyword>
<evidence type="ECO:0000256" key="4">
    <source>
        <dbReference type="ARBA" id="ARBA00004406"/>
    </source>
</evidence>
<evidence type="ECO:0000313" key="16">
    <source>
        <dbReference type="EMBL" id="ODM96045.1"/>
    </source>
</evidence>
<dbReference type="InterPro" id="IPR050476">
    <property type="entry name" value="Insect_CytP450_Detox"/>
</dbReference>
<reference evidence="16 17" key="1">
    <citation type="journal article" date="2016" name="Genome Biol. Evol.">
        <title>Gene Family Evolution Reflects Adaptation to Soil Environmental Stressors in the Genome of the Collembolan Orchesella cincta.</title>
        <authorList>
            <person name="Faddeeva-Vakhrusheva A."/>
            <person name="Derks M.F."/>
            <person name="Anvar S.Y."/>
            <person name="Agamennone V."/>
            <person name="Suring W."/>
            <person name="Smit S."/>
            <person name="van Straalen N.M."/>
            <person name="Roelofs D."/>
        </authorList>
    </citation>
    <scope>NUCLEOTIDE SEQUENCE [LARGE SCALE GENOMIC DNA]</scope>
    <source>
        <tissue evidence="16">Mixed pool</tissue>
    </source>
</reference>
<comment type="cofactor">
    <cofactor evidence="1 14">
        <name>heme</name>
        <dbReference type="ChEBI" id="CHEBI:30413"/>
    </cofactor>
</comment>
<evidence type="ECO:0000256" key="11">
    <source>
        <dbReference type="ARBA" id="ARBA00023004"/>
    </source>
</evidence>
<dbReference type="GO" id="GO:0004497">
    <property type="term" value="F:monooxygenase activity"/>
    <property type="evidence" value="ECO:0007669"/>
    <property type="project" value="UniProtKB-KW"/>
</dbReference>
<dbReference type="STRING" id="48709.A0A1D2MTM1"/>
<evidence type="ECO:0000256" key="13">
    <source>
        <dbReference type="ARBA" id="ARBA00023136"/>
    </source>
</evidence>
<keyword evidence="9" id="KW-0492">Microsome</keyword>
<evidence type="ECO:0000256" key="15">
    <source>
        <dbReference type="RuleBase" id="RU000461"/>
    </source>
</evidence>
<keyword evidence="12 15" id="KW-0503">Monooxygenase</keyword>
<name>A0A1D2MTM1_ORCCI</name>
<dbReference type="Proteomes" id="UP000094527">
    <property type="component" value="Unassembled WGS sequence"/>
</dbReference>
<evidence type="ECO:0000313" key="17">
    <source>
        <dbReference type="Proteomes" id="UP000094527"/>
    </source>
</evidence>
<dbReference type="InterPro" id="IPR002403">
    <property type="entry name" value="Cyt_P450_E_grp-IV"/>
</dbReference>
<dbReference type="InterPro" id="IPR017972">
    <property type="entry name" value="Cyt_P450_CS"/>
</dbReference>